<dbReference type="InterPro" id="IPR052917">
    <property type="entry name" value="Stress-Dev_Protein"/>
</dbReference>
<accession>A0ABS5LAL2</accession>
<evidence type="ECO:0000313" key="2">
    <source>
        <dbReference type="EMBL" id="MBS2967762.1"/>
    </source>
</evidence>
<name>A0ABS5LAL2_9BACI</name>
<dbReference type="PANTHER" id="PTHR34818">
    <property type="entry name" value="PROTEIN BLI-3"/>
    <property type="match status" value="1"/>
</dbReference>
<evidence type="ECO:0000313" key="3">
    <source>
        <dbReference type="Proteomes" id="UP000682403"/>
    </source>
</evidence>
<sequence>MSAQLEEKIIKLLDNHQIGSMATVRNGKPYSRFMLFFHDGLTLYTATSKKAHKAEDIRENPSVHLLLGLEGKGFRDEYAEVEANASVEESSSLKEKFWNEKLKDWIKSPDDPDFMLLKLEPEKFCYFSKAGEDPETLTMD</sequence>
<dbReference type="InterPro" id="IPR011576">
    <property type="entry name" value="Pyridox_Oxase_N"/>
</dbReference>
<gene>
    <name evidence="2" type="ORF">J9317_03100</name>
</gene>
<dbReference type="Pfam" id="PF01243">
    <property type="entry name" value="PNPOx_N"/>
    <property type="match status" value="1"/>
</dbReference>
<protein>
    <submittedName>
        <fullName evidence="2">Pyridoxamine 5'-phosphate oxidase family protein</fullName>
    </submittedName>
</protein>
<dbReference type="InterPro" id="IPR012349">
    <property type="entry name" value="Split_barrel_FMN-bd"/>
</dbReference>
<evidence type="ECO:0000259" key="1">
    <source>
        <dbReference type="Pfam" id="PF01243"/>
    </source>
</evidence>
<dbReference type="Proteomes" id="UP000682403">
    <property type="component" value="Unassembled WGS sequence"/>
</dbReference>
<dbReference type="PANTHER" id="PTHR34818:SF1">
    <property type="entry name" value="PROTEIN BLI-3"/>
    <property type="match status" value="1"/>
</dbReference>
<dbReference type="SUPFAM" id="SSF50475">
    <property type="entry name" value="FMN-binding split barrel"/>
    <property type="match status" value="1"/>
</dbReference>
<dbReference type="RefSeq" id="WP_211556430.1">
    <property type="nucleotide sequence ID" value="NZ_JAGVRK010000001.1"/>
</dbReference>
<feature type="domain" description="Pyridoxamine 5'-phosphate oxidase N-terminal" evidence="1">
    <location>
        <begin position="5"/>
        <end position="124"/>
    </location>
</feature>
<comment type="caution">
    <text evidence="2">The sequence shown here is derived from an EMBL/GenBank/DDBJ whole genome shotgun (WGS) entry which is preliminary data.</text>
</comment>
<organism evidence="2 3">
    <name type="scientific">Metabacillus flavus</name>
    <dbReference type="NCBI Taxonomy" id="2823519"/>
    <lineage>
        <taxon>Bacteria</taxon>
        <taxon>Bacillati</taxon>
        <taxon>Bacillota</taxon>
        <taxon>Bacilli</taxon>
        <taxon>Bacillales</taxon>
        <taxon>Bacillaceae</taxon>
        <taxon>Metabacillus</taxon>
    </lineage>
</organism>
<keyword evidence="3" id="KW-1185">Reference proteome</keyword>
<proteinExistence type="predicted"/>
<dbReference type="EMBL" id="JAGVRK010000001">
    <property type="protein sequence ID" value="MBS2967762.1"/>
    <property type="molecule type" value="Genomic_DNA"/>
</dbReference>
<dbReference type="Gene3D" id="2.30.110.10">
    <property type="entry name" value="Electron Transport, Fmn-binding Protein, Chain A"/>
    <property type="match status" value="1"/>
</dbReference>
<reference evidence="2 3" key="1">
    <citation type="submission" date="2021-04" db="EMBL/GenBank/DDBJ databases">
        <title>Metabacillus sp. strain KIGAM252 whole genome sequence.</title>
        <authorList>
            <person name="Seo M.-J."/>
            <person name="Cho E.-S."/>
            <person name="Hwang C.Y."/>
            <person name="Yoon D.J."/>
        </authorList>
    </citation>
    <scope>NUCLEOTIDE SEQUENCE [LARGE SCALE GENOMIC DNA]</scope>
    <source>
        <strain evidence="2 3">KIGAM252</strain>
    </source>
</reference>